<dbReference type="Pfam" id="PF12833">
    <property type="entry name" value="HTH_18"/>
    <property type="match status" value="1"/>
</dbReference>
<dbReference type="InterPro" id="IPR018060">
    <property type="entry name" value="HTH_AraC"/>
</dbReference>
<evidence type="ECO:0000256" key="5">
    <source>
        <dbReference type="SAM" id="MobiDB-lite"/>
    </source>
</evidence>
<dbReference type="InterPro" id="IPR020449">
    <property type="entry name" value="Tscrpt_reg_AraC-type_HTH"/>
</dbReference>
<dbReference type="PRINTS" id="PR00032">
    <property type="entry name" value="HTHARAC"/>
</dbReference>
<dbReference type="PROSITE" id="PS01124">
    <property type="entry name" value="HTH_ARAC_FAMILY_2"/>
    <property type="match status" value="1"/>
</dbReference>
<dbReference type="CDD" id="cd06986">
    <property type="entry name" value="cupin_MmsR-like_N"/>
    <property type="match status" value="1"/>
</dbReference>
<gene>
    <name evidence="7" type="ORF">CWE21_02525</name>
</gene>
<dbReference type="OrthoDB" id="9803764at2"/>
<keyword evidence="3" id="KW-0010">Activator</keyword>
<dbReference type="Gene3D" id="2.60.120.280">
    <property type="entry name" value="Regulatory protein AraC"/>
    <property type="match status" value="1"/>
</dbReference>
<dbReference type="SMART" id="SM00342">
    <property type="entry name" value="HTH_ARAC"/>
    <property type="match status" value="1"/>
</dbReference>
<dbReference type="InterPro" id="IPR037923">
    <property type="entry name" value="HTH-like"/>
</dbReference>
<dbReference type="Gene3D" id="1.10.10.60">
    <property type="entry name" value="Homeodomain-like"/>
    <property type="match status" value="2"/>
</dbReference>
<organism evidence="7 8">
    <name type="scientific">Pseudidiomarina aquimaris</name>
    <dbReference type="NCBI Taxonomy" id="641841"/>
    <lineage>
        <taxon>Bacteria</taxon>
        <taxon>Pseudomonadati</taxon>
        <taxon>Pseudomonadota</taxon>
        <taxon>Gammaproteobacteria</taxon>
        <taxon>Alteromonadales</taxon>
        <taxon>Idiomarinaceae</taxon>
        <taxon>Pseudidiomarina</taxon>
    </lineage>
</organism>
<dbReference type="PANTHER" id="PTHR43280:SF30">
    <property type="entry name" value="MMSAB OPERON REGULATORY PROTEIN"/>
    <property type="match status" value="1"/>
</dbReference>
<dbReference type="Pfam" id="PF02311">
    <property type="entry name" value="AraC_binding"/>
    <property type="match status" value="1"/>
</dbReference>
<reference evidence="8" key="1">
    <citation type="journal article" date="2018" name="Front. Microbiol.">
        <title>Genome-Based Analysis Reveals the Taxonomy and Diversity of the Family Idiomarinaceae.</title>
        <authorList>
            <person name="Liu Y."/>
            <person name="Lai Q."/>
            <person name="Shao Z."/>
        </authorList>
    </citation>
    <scope>NUCLEOTIDE SEQUENCE [LARGE SCALE GENOMIC DNA]</scope>
    <source>
        <strain evidence="8">SW15</strain>
    </source>
</reference>
<evidence type="ECO:0000256" key="4">
    <source>
        <dbReference type="ARBA" id="ARBA00023163"/>
    </source>
</evidence>
<dbReference type="SUPFAM" id="SSF51215">
    <property type="entry name" value="Regulatory protein AraC"/>
    <property type="match status" value="1"/>
</dbReference>
<evidence type="ECO:0000313" key="7">
    <source>
        <dbReference type="EMBL" id="RUO51081.1"/>
    </source>
</evidence>
<keyword evidence="8" id="KW-1185">Reference proteome</keyword>
<evidence type="ECO:0000259" key="6">
    <source>
        <dbReference type="PROSITE" id="PS01124"/>
    </source>
</evidence>
<dbReference type="InterPro" id="IPR009057">
    <property type="entry name" value="Homeodomain-like_sf"/>
</dbReference>
<dbReference type="AlphaFoldDB" id="A0A432XR47"/>
<keyword evidence="4" id="KW-0804">Transcription</keyword>
<feature type="compositionally biased region" description="Low complexity" evidence="5">
    <location>
        <begin position="299"/>
        <end position="311"/>
    </location>
</feature>
<dbReference type="RefSeq" id="WP_126832829.1">
    <property type="nucleotide sequence ID" value="NZ_JBLXIO010000010.1"/>
</dbReference>
<dbReference type="InterPro" id="IPR003313">
    <property type="entry name" value="AraC-bd"/>
</dbReference>
<dbReference type="EMBL" id="PIPT01000001">
    <property type="protein sequence ID" value="RUO51081.1"/>
    <property type="molecule type" value="Genomic_DNA"/>
</dbReference>
<protein>
    <submittedName>
        <fullName evidence="7">AraC family transcriptional regulator</fullName>
    </submittedName>
</protein>
<name>A0A432XR47_9GAMM</name>
<dbReference type="SUPFAM" id="SSF46689">
    <property type="entry name" value="Homeodomain-like"/>
    <property type="match status" value="2"/>
</dbReference>
<dbReference type="GO" id="GO:0043565">
    <property type="term" value="F:sequence-specific DNA binding"/>
    <property type="evidence" value="ECO:0007669"/>
    <property type="project" value="InterPro"/>
</dbReference>
<evidence type="ECO:0000313" key="8">
    <source>
        <dbReference type="Proteomes" id="UP000286678"/>
    </source>
</evidence>
<dbReference type="PANTHER" id="PTHR43280">
    <property type="entry name" value="ARAC-FAMILY TRANSCRIPTIONAL REGULATOR"/>
    <property type="match status" value="1"/>
</dbReference>
<proteinExistence type="predicted"/>
<sequence length="311" mass="34987">MSQPSAWPLPSGSSRVVMPLELIELLAQHPLTRHLYPLAYGHYLAAQGHQVERQHHTDHLLIFCHQGRGHYRILTPQGPVTGTLEAGQLLLLPAGFPHSYQASATDPWSIYWAHYSGSSAASSMDFLGLSASTEAPRFVLTLQAWQSLLPIVTTLLNLQHQRWQRHNAVIAATLLQQLLAQLPQLAEQAQQHHGFDLLALERFMQDNSHRDLDLQDLAAVAGLSRYHFAKKFKTVTGTSPMRYFNELKIKLACRQLDTSTATVRAIAQNLGFDDPYYFSRLFKKVMGVAPSDYRDSHQPHSPHSQLHQSQP</sequence>
<keyword evidence="2" id="KW-0238">DNA-binding</keyword>
<accession>A0A432XR47</accession>
<evidence type="ECO:0000256" key="1">
    <source>
        <dbReference type="ARBA" id="ARBA00023015"/>
    </source>
</evidence>
<dbReference type="InterPro" id="IPR018062">
    <property type="entry name" value="HTH_AraC-typ_CS"/>
</dbReference>
<feature type="domain" description="HTH araC/xylS-type" evidence="6">
    <location>
        <begin position="198"/>
        <end position="296"/>
    </location>
</feature>
<feature type="region of interest" description="Disordered" evidence="5">
    <location>
        <begin position="292"/>
        <end position="311"/>
    </location>
</feature>
<evidence type="ECO:0000256" key="3">
    <source>
        <dbReference type="ARBA" id="ARBA00023159"/>
    </source>
</evidence>
<keyword evidence="1" id="KW-0805">Transcription regulation</keyword>
<dbReference type="Proteomes" id="UP000286678">
    <property type="component" value="Unassembled WGS sequence"/>
</dbReference>
<comment type="caution">
    <text evidence="7">The sequence shown here is derived from an EMBL/GenBank/DDBJ whole genome shotgun (WGS) entry which is preliminary data.</text>
</comment>
<evidence type="ECO:0000256" key="2">
    <source>
        <dbReference type="ARBA" id="ARBA00023125"/>
    </source>
</evidence>
<dbReference type="PROSITE" id="PS00041">
    <property type="entry name" value="HTH_ARAC_FAMILY_1"/>
    <property type="match status" value="1"/>
</dbReference>
<dbReference type="GO" id="GO:0003700">
    <property type="term" value="F:DNA-binding transcription factor activity"/>
    <property type="evidence" value="ECO:0007669"/>
    <property type="project" value="InterPro"/>
</dbReference>